<comment type="caution">
    <text evidence="1">The sequence shown here is derived from an EMBL/GenBank/DDBJ whole genome shotgun (WGS) entry which is preliminary data.</text>
</comment>
<name>A0ABR2H9G4_9EUKA</name>
<dbReference type="Pfam" id="PF13306">
    <property type="entry name" value="LRR_5"/>
    <property type="match status" value="7"/>
</dbReference>
<dbReference type="InterPro" id="IPR032675">
    <property type="entry name" value="LRR_dom_sf"/>
</dbReference>
<dbReference type="InterPro" id="IPR053139">
    <property type="entry name" value="Surface_bspA-like"/>
</dbReference>
<reference evidence="1 2" key="1">
    <citation type="submission" date="2024-04" db="EMBL/GenBank/DDBJ databases">
        <title>Tritrichomonas musculus Genome.</title>
        <authorList>
            <person name="Alves-Ferreira E."/>
            <person name="Grigg M."/>
            <person name="Lorenzi H."/>
            <person name="Galac M."/>
        </authorList>
    </citation>
    <scope>NUCLEOTIDE SEQUENCE [LARGE SCALE GENOMIC DNA]</scope>
    <source>
        <strain evidence="1 2">EAF2021</strain>
    </source>
</reference>
<dbReference type="SUPFAM" id="SSF52047">
    <property type="entry name" value="RNI-like"/>
    <property type="match status" value="1"/>
</dbReference>
<evidence type="ECO:0008006" key="3">
    <source>
        <dbReference type="Google" id="ProtNLM"/>
    </source>
</evidence>
<proteinExistence type="predicted"/>
<dbReference type="PANTHER" id="PTHR45661:SF3">
    <property type="entry name" value="IG-LIKE DOMAIN-CONTAINING PROTEIN"/>
    <property type="match status" value="1"/>
</dbReference>
<gene>
    <name evidence="1" type="ORF">M9Y10_026082</name>
</gene>
<accession>A0ABR2H9G4</accession>
<dbReference type="Proteomes" id="UP001470230">
    <property type="component" value="Unassembled WGS sequence"/>
</dbReference>
<sequence length="1232" mass="142749">MLILTDFHFPKIKLITFATVAKHFYSTKEYSFSGDLSLETINIPKTISILSSKAFINTPSLTSIMKESNNTYYVMNNNEVYYRKKVLDQSLIFVPRNLKQISIIQSCSTIESGAFCGPNIENIYLPDISLVSIEDCAFAHSTKLKKIIIPESVKSIGNEAFIDCQNLEIVEFQSNCQLKEIPKFCFAFSGLKSINLPRSIQIINDSSFYFCHKLMNVNLDHTNVKYIGDSAFSGTCIEELVFPSSIRYIENHAFENTKSLKLIDFTHCKSVKDWNKLKDMESIHKFNQKNKRIKTFTKISKSKLSEQSFSPPIIKKSASKTNLPLIIKPNQLKSTLDIIENKNMSSPKEEDKRQISSSSTLKQIKYNNLLNQNKIHYCYVNESAFYNSSVKIFKFNLESYKWYDFFDKCSHIMEYIVNTNIHLFLKKLTKENTNNCSLGKRTYWPYRRINTVFIDRLVGDFYKVNNIIWKNEDLILFEREKSFRKTVKLSIFNFLNTNKLSKVFLSNDINIKKIPKLAFSCSRVKEVTIPSSVIEIGMSAFKLCSKLEKITFLSNSQLKTIGKHSFYECKELKTIDIPKNVKIIPFKCFFNCRKLSKINLNDGLTEISCYSFANNFSLKEINIPDSVSVIYSYAFSNCINLKKVNTTQNTNIVKLHKGSFENTQIEELKLNYNLKKLFKPRNLPKLNKISFYNGKLSNTFQISEDGIIYKYKSEYNKKNELINLRLQSISNLLPDNSKIEIKFDECYLLFAPKNLKCLKIRGLFLGKYVLDDMKNLTTIEYSKDSNNYIDDFKMNSKKNCNVNEIKILGNYALMEDYCLSYFDSLEIVEFGESTNLFYISKGAFKGCKNLKKIIIPDTCVIIKEGAFKDCTGLKSVEFRKKKGKSSKDLYLKIIEKEAFFNCKSLSTFHVPPTIEQIHDKVFMSCNNLEIFEFGSNSLCMKSIGECAFKNCSSLKSFNIPESCVSVGKSAFMNCTNLEIISVKGTCFSNIQYRTFYNCSSLKRFNTQVSSNYDNFFVGYQSFMNCISLKEFIIDLINSKEEGRENDESIRRSCMKKEIHSKAFCNCKSLEKIHIFIDNLQIINIDAFDDCDSLQTIEINSNNSMPLFVKKMSNLSFISEKIIVKIYNEGKENRSIKLKEIINPKITRKRCYKEHFSHLNTSFLSDEKRNEDDNDETIDQKKKTRKRFITDDMICLYTQKKEIFENYRLYSFPSLNNKGISIGIRYGKSIFDI</sequence>
<dbReference type="Gene3D" id="3.40.50.12480">
    <property type="match status" value="1"/>
</dbReference>
<evidence type="ECO:0000313" key="1">
    <source>
        <dbReference type="EMBL" id="KAK8842493.1"/>
    </source>
</evidence>
<dbReference type="Gene3D" id="3.80.10.10">
    <property type="entry name" value="Ribonuclease Inhibitor"/>
    <property type="match status" value="6"/>
</dbReference>
<dbReference type="EMBL" id="JAPFFF010000038">
    <property type="protein sequence ID" value="KAK8842493.1"/>
    <property type="molecule type" value="Genomic_DNA"/>
</dbReference>
<dbReference type="InterPro" id="IPR026906">
    <property type="entry name" value="LRR_5"/>
</dbReference>
<protein>
    <recommendedName>
        <fullName evidence="3">Surface antigen BspA-like</fullName>
    </recommendedName>
</protein>
<evidence type="ECO:0000313" key="2">
    <source>
        <dbReference type="Proteomes" id="UP001470230"/>
    </source>
</evidence>
<dbReference type="SUPFAM" id="SSF52058">
    <property type="entry name" value="L domain-like"/>
    <property type="match status" value="2"/>
</dbReference>
<organism evidence="1 2">
    <name type="scientific">Tritrichomonas musculus</name>
    <dbReference type="NCBI Taxonomy" id="1915356"/>
    <lineage>
        <taxon>Eukaryota</taxon>
        <taxon>Metamonada</taxon>
        <taxon>Parabasalia</taxon>
        <taxon>Tritrichomonadida</taxon>
        <taxon>Tritrichomonadidae</taxon>
        <taxon>Tritrichomonas</taxon>
    </lineage>
</organism>
<keyword evidence="2" id="KW-1185">Reference proteome</keyword>
<dbReference type="PANTHER" id="PTHR45661">
    <property type="entry name" value="SURFACE ANTIGEN"/>
    <property type="match status" value="1"/>
</dbReference>